<keyword evidence="1" id="KW-1133">Transmembrane helix</keyword>
<feature type="transmembrane region" description="Helical" evidence="1">
    <location>
        <begin position="14"/>
        <end position="37"/>
    </location>
</feature>
<gene>
    <name evidence="2" type="ORF">P8C59_007673</name>
</gene>
<comment type="caution">
    <text evidence="2">The sequence shown here is derived from an EMBL/GenBank/DDBJ whole genome shotgun (WGS) entry which is preliminary data.</text>
</comment>
<protein>
    <submittedName>
        <fullName evidence="2">Uncharacterized protein</fullName>
    </submittedName>
</protein>
<dbReference type="EMBL" id="JAQQPM010000007">
    <property type="protein sequence ID" value="KAK2073385.1"/>
    <property type="molecule type" value="Genomic_DNA"/>
</dbReference>
<accession>A0AAD9IA65</accession>
<dbReference type="AlphaFoldDB" id="A0AAD9IA65"/>
<keyword evidence="3" id="KW-1185">Reference proteome</keyword>
<evidence type="ECO:0000313" key="2">
    <source>
        <dbReference type="EMBL" id="KAK2073385.1"/>
    </source>
</evidence>
<keyword evidence="1" id="KW-0812">Transmembrane</keyword>
<dbReference type="Proteomes" id="UP001217918">
    <property type="component" value="Unassembled WGS sequence"/>
</dbReference>
<reference evidence="2" key="1">
    <citation type="journal article" date="2023" name="Mol. Plant Microbe Interact.">
        <title>Elucidating the Obligate Nature and Biological Capacity of an Invasive Fungal Corn Pathogen.</title>
        <authorList>
            <person name="MacCready J.S."/>
            <person name="Roggenkamp E.M."/>
            <person name="Gdanetz K."/>
            <person name="Chilvers M.I."/>
        </authorList>
    </citation>
    <scope>NUCLEOTIDE SEQUENCE</scope>
    <source>
        <strain evidence="2">PM02</strain>
    </source>
</reference>
<evidence type="ECO:0000256" key="1">
    <source>
        <dbReference type="SAM" id="Phobius"/>
    </source>
</evidence>
<organism evidence="2 3">
    <name type="scientific">Phyllachora maydis</name>
    <dbReference type="NCBI Taxonomy" id="1825666"/>
    <lineage>
        <taxon>Eukaryota</taxon>
        <taxon>Fungi</taxon>
        <taxon>Dikarya</taxon>
        <taxon>Ascomycota</taxon>
        <taxon>Pezizomycotina</taxon>
        <taxon>Sordariomycetes</taxon>
        <taxon>Sordariomycetidae</taxon>
        <taxon>Phyllachorales</taxon>
        <taxon>Phyllachoraceae</taxon>
        <taxon>Phyllachora</taxon>
    </lineage>
</organism>
<feature type="transmembrane region" description="Helical" evidence="1">
    <location>
        <begin position="49"/>
        <end position="69"/>
    </location>
</feature>
<sequence length="75" mass="7856">MLVRSVSYKRIKDIAALVLSIYIGIAAYIPIGCIMVSNLLITTNTNDTATIVITAATTAIVVATTTASTDPSLKL</sequence>
<proteinExistence type="predicted"/>
<evidence type="ECO:0000313" key="3">
    <source>
        <dbReference type="Proteomes" id="UP001217918"/>
    </source>
</evidence>
<name>A0AAD9IA65_9PEZI</name>
<keyword evidence="1" id="KW-0472">Membrane</keyword>